<protein>
    <submittedName>
        <fullName evidence="1">Uncharacterized protein</fullName>
    </submittedName>
</protein>
<name>A0A0A9HFZ1_ARUDO</name>
<sequence length="34" mass="4125">MMSSALYSTFEGKGPYKYFFQRVKTIKYKHRTET</sequence>
<organism evidence="1">
    <name type="scientific">Arundo donax</name>
    <name type="common">Giant reed</name>
    <name type="synonym">Donax arundinaceus</name>
    <dbReference type="NCBI Taxonomy" id="35708"/>
    <lineage>
        <taxon>Eukaryota</taxon>
        <taxon>Viridiplantae</taxon>
        <taxon>Streptophyta</taxon>
        <taxon>Embryophyta</taxon>
        <taxon>Tracheophyta</taxon>
        <taxon>Spermatophyta</taxon>
        <taxon>Magnoliopsida</taxon>
        <taxon>Liliopsida</taxon>
        <taxon>Poales</taxon>
        <taxon>Poaceae</taxon>
        <taxon>PACMAD clade</taxon>
        <taxon>Arundinoideae</taxon>
        <taxon>Arundineae</taxon>
        <taxon>Arundo</taxon>
    </lineage>
</organism>
<dbReference type="EMBL" id="GBRH01166053">
    <property type="protein sequence ID" value="JAE31843.1"/>
    <property type="molecule type" value="Transcribed_RNA"/>
</dbReference>
<reference evidence="1" key="1">
    <citation type="submission" date="2014-09" db="EMBL/GenBank/DDBJ databases">
        <authorList>
            <person name="Magalhaes I.L.F."/>
            <person name="Oliveira U."/>
            <person name="Santos F.R."/>
            <person name="Vidigal T.H.D.A."/>
            <person name="Brescovit A.D."/>
            <person name="Santos A.J."/>
        </authorList>
    </citation>
    <scope>NUCLEOTIDE SEQUENCE</scope>
    <source>
        <tissue evidence="1">Shoot tissue taken approximately 20 cm above the soil surface</tissue>
    </source>
</reference>
<proteinExistence type="predicted"/>
<evidence type="ECO:0000313" key="1">
    <source>
        <dbReference type="EMBL" id="JAE31843.1"/>
    </source>
</evidence>
<dbReference type="AlphaFoldDB" id="A0A0A9HFZ1"/>
<reference evidence="1" key="2">
    <citation type="journal article" date="2015" name="Data Brief">
        <title>Shoot transcriptome of the giant reed, Arundo donax.</title>
        <authorList>
            <person name="Barrero R.A."/>
            <person name="Guerrero F.D."/>
            <person name="Moolhuijzen P."/>
            <person name="Goolsby J.A."/>
            <person name="Tidwell J."/>
            <person name="Bellgard S.E."/>
            <person name="Bellgard M.I."/>
        </authorList>
    </citation>
    <scope>NUCLEOTIDE SEQUENCE</scope>
    <source>
        <tissue evidence="1">Shoot tissue taken approximately 20 cm above the soil surface</tissue>
    </source>
</reference>
<accession>A0A0A9HFZ1</accession>